<evidence type="ECO:0000313" key="4">
    <source>
        <dbReference type="EMBL" id="RIE16287.1"/>
    </source>
</evidence>
<dbReference type="PIRSF" id="PIRSF001359">
    <property type="entry name" value="F_bP_aldolase_II"/>
    <property type="match status" value="1"/>
</dbReference>
<evidence type="ECO:0000256" key="3">
    <source>
        <dbReference type="PIRSR" id="PIRSR001359-3"/>
    </source>
</evidence>
<dbReference type="CDD" id="cd00947">
    <property type="entry name" value="TBP_aldolase_IIB"/>
    <property type="match status" value="1"/>
</dbReference>
<feature type="binding site" evidence="2">
    <location>
        <begin position="206"/>
        <end position="208"/>
    </location>
    <ligand>
        <name>dihydroxyacetone phosphate</name>
        <dbReference type="ChEBI" id="CHEBI:57642"/>
    </ligand>
</feature>
<comment type="cofactor">
    <cofactor evidence="3">
        <name>Zn(2+)</name>
        <dbReference type="ChEBI" id="CHEBI:29105"/>
    </cofactor>
    <text evidence="3">Binds 2 Zn(2+) ions per subunit. One is catalytic and the other provides a structural contribution.</text>
</comment>
<organism evidence="4 5">
    <name type="scientific">Candidatus Cryosericum septentrionale</name>
    <dbReference type="NCBI Taxonomy" id="2290913"/>
    <lineage>
        <taxon>Bacteria</taxon>
        <taxon>Pseudomonadati</taxon>
        <taxon>Caldisericota/Cryosericota group</taxon>
        <taxon>Candidatus Cryosericota</taxon>
        <taxon>Candidatus Cryosericia</taxon>
        <taxon>Candidatus Cryosericales</taxon>
        <taxon>Candidatus Cryosericaceae</taxon>
        <taxon>Candidatus Cryosericum</taxon>
    </lineage>
</organism>
<gene>
    <name evidence="4" type="ORF">SMC1_07710</name>
</gene>
<reference evidence="4 5" key="1">
    <citation type="submission" date="2018-09" db="EMBL/GenBank/DDBJ databases">
        <title>Discovery and Ecogenomic Context for Candidatus Cryosericales, a Global Caldiserica Order Active in Thawing Permafrost.</title>
        <authorList>
            <person name="Martinez M.A."/>
            <person name="Woodcroft B.J."/>
            <person name="Ignacio Espinoza J.C."/>
            <person name="Zayed A."/>
            <person name="Singleton C.M."/>
            <person name="Boyd J."/>
            <person name="Li Y.-F."/>
            <person name="Purvine S."/>
            <person name="Maughan H."/>
            <person name="Hodgkins S.B."/>
            <person name="Anderson D."/>
            <person name="Sederholm M."/>
            <person name="Temperton B."/>
            <person name="Saleska S.R."/>
            <person name="Tyson G.W."/>
            <person name="Rich V.I."/>
        </authorList>
    </citation>
    <scope>NUCLEOTIDE SEQUENCE [LARGE SCALE GENOMIC DNA]</scope>
    <source>
        <strain evidence="4 5">SMC1</strain>
    </source>
</reference>
<dbReference type="InterPro" id="IPR050246">
    <property type="entry name" value="Class_II_FBP_aldolase"/>
</dbReference>
<dbReference type="InterPro" id="IPR013785">
    <property type="entry name" value="Aldolase_TIM"/>
</dbReference>
<keyword evidence="3" id="KW-0862">Zinc</keyword>
<proteinExistence type="predicted"/>
<keyword evidence="5" id="KW-1185">Reference proteome</keyword>
<dbReference type="NCBIfam" id="TIGR00167">
    <property type="entry name" value="cbbA"/>
    <property type="match status" value="1"/>
</dbReference>
<dbReference type="AlphaFoldDB" id="A0A398DWM4"/>
<feature type="binding site" evidence="3">
    <location>
        <position position="205"/>
    </location>
    <ligand>
        <name>Zn(2+)</name>
        <dbReference type="ChEBI" id="CHEBI:29105"/>
        <label>1</label>
        <note>catalytic</note>
    </ligand>
</feature>
<sequence length="282" mass="30067">MLVTTKRILNDAKKGGYAVGAFNAENAEMVWAIVNAAEELNSPVIVQTTSSTLKYFPPVYFANIVKAAAAIASVPVAIHLDHSASYELAKACIDSGYTSVMIDGSALSYEENISVTQKVCAYAENFGVPVEAELGKIGGKEDDTECSEDQYTDPNQAVNFVERTGISSLAIAIGTAHGIYAKTPELDLNHVANIRKVVSIPLVMHGASGLSDTVIRDSVKKGISKINFATELRIAFTDTVKTYFVEYPGDIDPKKYMGAARVAVKGLVKSKMLVCGSAGMAK</sequence>
<dbReference type="OrthoDB" id="9803995at2"/>
<evidence type="ECO:0000313" key="5">
    <source>
        <dbReference type="Proteomes" id="UP000266113"/>
    </source>
</evidence>
<accession>A0A398DWM4</accession>
<evidence type="ECO:0000256" key="1">
    <source>
        <dbReference type="PIRSR" id="PIRSR001359-1"/>
    </source>
</evidence>
<dbReference type="GO" id="GO:0008270">
    <property type="term" value="F:zinc ion binding"/>
    <property type="evidence" value="ECO:0007669"/>
    <property type="project" value="InterPro"/>
</dbReference>
<keyword evidence="3" id="KW-0479">Metal-binding</keyword>
<feature type="binding site" evidence="3">
    <location>
        <position position="177"/>
    </location>
    <ligand>
        <name>Zn(2+)</name>
        <dbReference type="ChEBI" id="CHEBI:29105"/>
        <label>1</label>
        <note>catalytic</note>
    </ligand>
</feature>
<dbReference type="GO" id="GO:0016832">
    <property type="term" value="F:aldehyde-lyase activity"/>
    <property type="evidence" value="ECO:0007669"/>
    <property type="project" value="InterPro"/>
</dbReference>
<dbReference type="Pfam" id="PF01116">
    <property type="entry name" value="F_bP_aldolase"/>
    <property type="match status" value="1"/>
</dbReference>
<dbReference type="InterPro" id="IPR000771">
    <property type="entry name" value="FBA_II"/>
</dbReference>
<feature type="binding site" evidence="3">
    <location>
        <position position="133"/>
    </location>
    <ligand>
        <name>Zn(2+)</name>
        <dbReference type="ChEBI" id="CHEBI:29105"/>
        <label>2</label>
    </ligand>
</feature>
<dbReference type="PANTHER" id="PTHR30304">
    <property type="entry name" value="D-TAGATOSE-1,6-BISPHOSPHATE ALDOLASE"/>
    <property type="match status" value="1"/>
</dbReference>
<dbReference type="PANTHER" id="PTHR30304:SF0">
    <property type="entry name" value="D-TAGATOSE-1,6-BISPHOSPHATE ALDOLASE SUBUNIT GATY-RELATED"/>
    <property type="match status" value="1"/>
</dbReference>
<evidence type="ECO:0000256" key="2">
    <source>
        <dbReference type="PIRSR" id="PIRSR001359-2"/>
    </source>
</evidence>
<comment type="caution">
    <text evidence="4">The sequence shown here is derived from an EMBL/GenBank/DDBJ whole genome shotgun (WGS) entry which is preliminary data.</text>
</comment>
<feature type="binding site" evidence="3">
    <location>
        <position position="103"/>
    </location>
    <ligand>
        <name>Zn(2+)</name>
        <dbReference type="ChEBI" id="CHEBI:29105"/>
        <label>2</label>
    </ligand>
</feature>
<dbReference type="SUPFAM" id="SSF51569">
    <property type="entry name" value="Aldolase"/>
    <property type="match status" value="1"/>
</dbReference>
<feature type="active site" description="Proton donor" evidence="1">
    <location>
        <position position="81"/>
    </location>
</feature>
<dbReference type="GO" id="GO:0005975">
    <property type="term" value="P:carbohydrate metabolic process"/>
    <property type="evidence" value="ECO:0007669"/>
    <property type="project" value="InterPro"/>
</dbReference>
<feature type="binding site" evidence="2">
    <location>
        <position position="178"/>
    </location>
    <ligand>
        <name>dihydroxyacetone phosphate</name>
        <dbReference type="ChEBI" id="CHEBI:57642"/>
    </ligand>
</feature>
<dbReference type="Proteomes" id="UP000266113">
    <property type="component" value="Unassembled WGS sequence"/>
</dbReference>
<name>A0A398DWM4_9BACT</name>
<feature type="binding site" evidence="3">
    <location>
        <position position="82"/>
    </location>
    <ligand>
        <name>Zn(2+)</name>
        <dbReference type="ChEBI" id="CHEBI:29105"/>
        <label>1</label>
        <note>catalytic</note>
    </ligand>
</feature>
<feature type="binding site" evidence="2">
    <location>
        <begin position="227"/>
        <end position="230"/>
    </location>
    <ligand>
        <name>dihydroxyacetone phosphate</name>
        <dbReference type="ChEBI" id="CHEBI:57642"/>
    </ligand>
</feature>
<dbReference type="EMBL" id="QXIY01000033">
    <property type="protein sequence ID" value="RIE16287.1"/>
    <property type="molecule type" value="Genomic_DNA"/>
</dbReference>
<protein>
    <submittedName>
        <fullName evidence="4">Class II fructose-bisphosphate aldolase</fullName>
    </submittedName>
</protein>
<dbReference type="RefSeq" id="WP_119086202.1">
    <property type="nucleotide sequence ID" value="NZ_QXIY01000033.1"/>
</dbReference>
<dbReference type="Gene3D" id="3.20.20.70">
    <property type="entry name" value="Aldolase class I"/>
    <property type="match status" value="1"/>
</dbReference>
<dbReference type="PROSITE" id="PS00806">
    <property type="entry name" value="ALDOLASE_CLASS_II_2"/>
    <property type="match status" value="1"/>
</dbReference>